<dbReference type="SMART" id="SM00530">
    <property type="entry name" value="HTH_XRE"/>
    <property type="match status" value="1"/>
</dbReference>
<dbReference type="GO" id="GO:0003677">
    <property type="term" value="F:DNA binding"/>
    <property type="evidence" value="ECO:0007669"/>
    <property type="project" value="InterPro"/>
</dbReference>
<dbReference type="InterPro" id="IPR010982">
    <property type="entry name" value="Lambda_DNA-bd_dom_sf"/>
</dbReference>
<dbReference type="SUPFAM" id="SSF47413">
    <property type="entry name" value="lambda repressor-like DNA-binding domains"/>
    <property type="match status" value="1"/>
</dbReference>
<dbReference type="OrthoDB" id="882299at2"/>
<dbReference type="Gene3D" id="1.10.260.40">
    <property type="entry name" value="lambda repressor-like DNA-binding domains"/>
    <property type="match status" value="1"/>
</dbReference>
<accession>A0A4Z0NYL9</accession>
<proteinExistence type="predicted"/>
<feature type="domain" description="HTH cro/C1-type" evidence="1">
    <location>
        <begin position="73"/>
        <end position="121"/>
    </location>
</feature>
<evidence type="ECO:0000313" key="2">
    <source>
        <dbReference type="EMBL" id="TGE03318.1"/>
    </source>
</evidence>
<dbReference type="Pfam" id="PF01381">
    <property type="entry name" value="HTH_3"/>
    <property type="match status" value="1"/>
</dbReference>
<comment type="caution">
    <text evidence="2">The sequence shown here is derived from an EMBL/GenBank/DDBJ whole genome shotgun (WGS) entry which is preliminary data.</text>
</comment>
<dbReference type="InterPro" id="IPR001387">
    <property type="entry name" value="Cro/C1-type_HTH"/>
</dbReference>
<keyword evidence="3" id="KW-1185">Reference proteome</keyword>
<evidence type="ECO:0000259" key="1">
    <source>
        <dbReference type="PROSITE" id="PS50943"/>
    </source>
</evidence>
<dbReference type="CDD" id="cd00093">
    <property type="entry name" value="HTH_XRE"/>
    <property type="match status" value="1"/>
</dbReference>
<dbReference type="PROSITE" id="PS50943">
    <property type="entry name" value="HTH_CROC1"/>
    <property type="match status" value="1"/>
</dbReference>
<dbReference type="RefSeq" id="WP_135437083.1">
    <property type="nucleotide sequence ID" value="NZ_SRLA01000009.1"/>
</dbReference>
<dbReference type="AlphaFoldDB" id="A0A4Z0NYL9"/>
<protein>
    <submittedName>
        <fullName evidence="2">Helix-turn-helix domain-containing protein</fullName>
    </submittedName>
</protein>
<dbReference type="EMBL" id="SRLA01000009">
    <property type="protein sequence ID" value="TGE03318.1"/>
    <property type="molecule type" value="Genomic_DNA"/>
</dbReference>
<sequence>MKPLTEDRTMEIRNETEYQAAMQRLEYLVDHEPENLTEITELGNVVNAYENDNGHRPVHPDSLIARIEREMFERRLNKGQLATLLGVPASRLSEILNGKRGVNLDFAKRLHAKLGIPGDFILEAA</sequence>
<organism evidence="2 3">
    <name type="scientific">Hymenobacter fodinae</name>
    <dbReference type="NCBI Taxonomy" id="2510796"/>
    <lineage>
        <taxon>Bacteria</taxon>
        <taxon>Pseudomonadati</taxon>
        <taxon>Bacteroidota</taxon>
        <taxon>Cytophagia</taxon>
        <taxon>Cytophagales</taxon>
        <taxon>Hymenobacteraceae</taxon>
        <taxon>Hymenobacter</taxon>
    </lineage>
</organism>
<evidence type="ECO:0000313" key="3">
    <source>
        <dbReference type="Proteomes" id="UP000298337"/>
    </source>
</evidence>
<gene>
    <name evidence="2" type="ORF">EU556_25720</name>
</gene>
<dbReference type="Proteomes" id="UP000298337">
    <property type="component" value="Unassembled WGS sequence"/>
</dbReference>
<reference evidence="2 3" key="1">
    <citation type="submission" date="2019-04" db="EMBL/GenBank/DDBJ databases">
        <authorList>
            <person name="Feng G."/>
            <person name="Zhang J."/>
            <person name="Zhu H."/>
        </authorList>
    </citation>
    <scope>NUCLEOTIDE SEQUENCE [LARGE SCALE GENOMIC DNA]</scope>
    <source>
        <strain evidence="2 3">92R-1</strain>
    </source>
</reference>
<name>A0A4Z0NYL9_9BACT</name>